<dbReference type="KEGG" id="mten:GWK48_05640"/>
<feature type="compositionally biased region" description="Basic residues" evidence="5">
    <location>
        <begin position="1"/>
        <end position="13"/>
    </location>
</feature>
<dbReference type="GO" id="GO:0003735">
    <property type="term" value="F:structural constituent of ribosome"/>
    <property type="evidence" value="ECO:0007669"/>
    <property type="project" value="InterPro"/>
</dbReference>
<evidence type="ECO:0000256" key="5">
    <source>
        <dbReference type="SAM" id="MobiDB-lite"/>
    </source>
</evidence>
<reference evidence="6 7" key="1">
    <citation type="submission" date="2020-02" db="EMBL/GenBank/DDBJ databases">
        <title>Comparative genome analysis reveals the metabolism and evolution of the thermophilic archaeal genus Metallosphaera.</title>
        <authorList>
            <person name="Jiang C."/>
        </authorList>
    </citation>
    <scope>NUCLEOTIDE SEQUENCE [LARGE SCALE GENOMIC DNA]</scope>
    <source>
        <strain evidence="6 7">Ric-A</strain>
    </source>
</reference>
<keyword evidence="7" id="KW-1185">Reference proteome</keyword>
<dbReference type="Pfam" id="PF00831">
    <property type="entry name" value="Ribosomal_L29"/>
    <property type="match status" value="1"/>
</dbReference>
<dbReference type="Gene3D" id="1.10.287.310">
    <property type="match status" value="1"/>
</dbReference>
<evidence type="ECO:0000256" key="4">
    <source>
        <dbReference type="HAMAP-Rule" id="MF_00374"/>
    </source>
</evidence>
<feature type="compositionally biased region" description="Basic and acidic residues" evidence="5">
    <location>
        <begin position="16"/>
        <end position="25"/>
    </location>
</feature>
<evidence type="ECO:0000256" key="1">
    <source>
        <dbReference type="ARBA" id="ARBA00009254"/>
    </source>
</evidence>
<proteinExistence type="inferred from homology"/>
<evidence type="ECO:0000313" key="7">
    <source>
        <dbReference type="Proteomes" id="UP000509301"/>
    </source>
</evidence>
<accession>A0A6N0NX37</accession>
<dbReference type="Proteomes" id="UP000509301">
    <property type="component" value="Chromosome"/>
</dbReference>
<evidence type="ECO:0000313" key="6">
    <source>
        <dbReference type="EMBL" id="QKQ99927.1"/>
    </source>
</evidence>
<comment type="similarity">
    <text evidence="1 4">Belongs to the universal ribosomal protein uL29 family.</text>
</comment>
<dbReference type="EMBL" id="CP049074">
    <property type="protein sequence ID" value="QKQ99927.1"/>
    <property type="molecule type" value="Genomic_DNA"/>
</dbReference>
<dbReference type="CDD" id="cd00427">
    <property type="entry name" value="Ribosomal_L29_HIP"/>
    <property type="match status" value="1"/>
</dbReference>
<dbReference type="InterPro" id="IPR001854">
    <property type="entry name" value="Ribosomal_uL29"/>
</dbReference>
<sequence length="82" mass="9684">MKSRDHHRGRRAVSKLSKELRNKSDEELKKRLEELEADLIKNRAEARMGTLKNTSLIRNKRKEVAKILTIMGERKRSKRQST</sequence>
<dbReference type="GO" id="GO:0005840">
    <property type="term" value="C:ribosome"/>
    <property type="evidence" value="ECO:0007669"/>
    <property type="project" value="UniProtKB-KW"/>
</dbReference>
<gene>
    <name evidence="6" type="primary">rpmC</name>
    <name evidence="4" type="synonym">rpl29</name>
    <name evidence="6" type="ORF">GWK48_05640</name>
</gene>
<feature type="region of interest" description="Disordered" evidence="5">
    <location>
        <begin position="1"/>
        <end position="25"/>
    </location>
</feature>
<evidence type="ECO:0000256" key="2">
    <source>
        <dbReference type="ARBA" id="ARBA00022980"/>
    </source>
</evidence>
<dbReference type="HAMAP" id="MF_00374">
    <property type="entry name" value="Ribosomal_uL29"/>
    <property type="match status" value="1"/>
</dbReference>
<name>A0A6N0NX37_9CREN</name>
<protein>
    <recommendedName>
        <fullName evidence="4">Large ribosomal subunit protein uL29</fullName>
    </recommendedName>
</protein>
<dbReference type="GO" id="GO:1990904">
    <property type="term" value="C:ribonucleoprotein complex"/>
    <property type="evidence" value="ECO:0007669"/>
    <property type="project" value="UniProtKB-KW"/>
</dbReference>
<dbReference type="SUPFAM" id="SSF46561">
    <property type="entry name" value="Ribosomal protein L29 (L29p)"/>
    <property type="match status" value="1"/>
</dbReference>
<dbReference type="AlphaFoldDB" id="A0A6N0NX37"/>
<dbReference type="OrthoDB" id="11736at2157"/>
<organism evidence="6 7">
    <name type="scientific">Metallosphaera tengchongensis</name>
    <dbReference type="NCBI Taxonomy" id="1532350"/>
    <lineage>
        <taxon>Archaea</taxon>
        <taxon>Thermoproteota</taxon>
        <taxon>Thermoprotei</taxon>
        <taxon>Sulfolobales</taxon>
        <taxon>Sulfolobaceae</taxon>
        <taxon>Metallosphaera</taxon>
    </lineage>
</organism>
<evidence type="ECO:0000256" key="3">
    <source>
        <dbReference type="ARBA" id="ARBA00023274"/>
    </source>
</evidence>
<keyword evidence="3 4" id="KW-0687">Ribonucleoprotein</keyword>
<dbReference type="GO" id="GO:0006412">
    <property type="term" value="P:translation"/>
    <property type="evidence" value="ECO:0007669"/>
    <property type="project" value="UniProtKB-UniRule"/>
</dbReference>
<keyword evidence="2 4" id="KW-0689">Ribosomal protein</keyword>
<dbReference type="InterPro" id="IPR036049">
    <property type="entry name" value="Ribosomal_uL29_sf"/>
</dbReference>
<dbReference type="NCBIfam" id="TIGR00012">
    <property type="entry name" value="L29"/>
    <property type="match status" value="1"/>
</dbReference>